<dbReference type="Pfam" id="PF05532">
    <property type="entry name" value="CsbD"/>
    <property type="match status" value="1"/>
</dbReference>
<accession>B9XH88</accession>
<sequence>MWNVLLRIKLIMKTKENIKDRVKGSAREAKGKVKEVAGRAMKDRNLEGRGKAEKYAGKAQRKVGEVEKVFDA</sequence>
<comment type="caution">
    <text evidence="3">The sequence shown here is derived from an EMBL/GenBank/DDBJ whole genome shotgun (WGS) entry which is preliminary data.</text>
</comment>
<evidence type="ECO:0000256" key="1">
    <source>
        <dbReference type="ARBA" id="ARBA00009129"/>
    </source>
</evidence>
<evidence type="ECO:0000313" key="3">
    <source>
        <dbReference type="EMBL" id="EEF60723.1"/>
    </source>
</evidence>
<reference evidence="3 4" key="1">
    <citation type="journal article" date="2011" name="J. Bacteriol.">
        <title>Genome sequence of 'Pedosphaera parvula' Ellin514, an aerobic Verrucomicrobial isolate from pasture soil.</title>
        <authorList>
            <person name="Kant R."/>
            <person name="van Passel M.W."/>
            <person name="Sangwan P."/>
            <person name="Palva A."/>
            <person name="Lucas S."/>
            <person name="Copeland A."/>
            <person name="Lapidus A."/>
            <person name="Glavina Del Rio T."/>
            <person name="Dalin E."/>
            <person name="Tice H."/>
            <person name="Bruce D."/>
            <person name="Goodwin L."/>
            <person name="Pitluck S."/>
            <person name="Chertkov O."/>
            <person name="Larimer F.W."/>
            <person name="Land M.L."/>
            <person name="Hauser L."/>
            <person name="Brettin T.S."/>
            <person name="Detter J.C."/>
            <person name="Han S."/>
            <person name="de Vos W.M."/>
            <person name="Janssen P.H."/>
            <person name="Smidt H."/>
        </authorList>
    </citation>
    <scope>NUCLEOTIDE SEQUENCE [LARGE SCALE GENOMIC DNA]</scope>
    <source>
        <strain evidence="3 4">Ellin514</strain>
    </source>
</reference>
<protein>
    <submittedName>
        <fullName evidence="3">CsbD family protein</fullName>
    </submittedName>
</protein>
<proteinExistence type="inferred from homology"/>
<dbReference type="InterPro" id="IPR008462">
    <property type="entry name" value="CsbD"/>
</dbReference>
<feature type="domain" description="CsbD-like" evidence="2">
    <location>
        <begin position="20"/>
        <end position="67"/>
    </location>
</feature>
<organism evidence="3 4">
    <name type="scientific">Pedosphaera parvula (strain Ellin514)</name>
    <dbReference type="NCBI Taxonomy" id="320771"/>
    <lineage>
        <taxon>Bacteria</taxon>
        <taxon>Pseudomonadati</taxon>
        <taxon>Verrucomicrobiota</taxon>
        <taxon>Pedosphaerae</taxon>
        <taxon>Pedosphaerales</taxon>
        <taxon>Pedosphaeraceae</taxon>
        <taxon>Pedosphaera</taxon>
    </lineage>
</organism>
<keyword evidence="4" id="KW-1185">Reference proteome</keyword>
<dbReference type="AlphaFoldDB" id="B9XH88"/>
<evidence type="ECO:0000313" key="4">
    <source>
        <dbReference type="Proteomes" id="UP000003688"/>
    </source>
</evidence>
<name>B9XH88_PEDPL</name>
<dbReference type="STRING" id="320771.Cflav_PD3581"/>
<dbReference type="EMBL" id="ABOX02000014">
    <property type="protein sequence ID" value="EEF60723.1"/>
    <property type="molecule type" value="Genomic_DNA"/>
</dbReference>
<dbReference type="Proteomes" id="UP000003688">
    <property type="component" value="Unassembled WGS sequence"/>
</dbReference>
<dbReference type="SUPFAM" id="SSF69047">
    <property type="entry name" value="Hypothetical protein YjbJ"/>
    <property type="match status" value="1"/>
</dbReference>
<gene>
    <name evidence="3" type="ORF">Cflav_PD3581</name>
</gene>
<evidence type="ECO:0000259" key="2">
    <source>
        <dbReference type="Pfam" id="PF05532"/>
    </source>
</evidence>
<dbReference type="InterPro" id="IPR036629">
    <property type="entry name" value="YjbJ_sf"/>
</dbReference>
<comment type="similarity">
    <text evidence="1">Belongs to the UPF0337 (CsbD) family.</text>
</comment>
<dbReference type="Gene3D" id="1.10.1470.10">
    <property type="entry name" value="YjbJ"/>
    <property type="match status" value="1"/>
</dbReference>